<reference evidence="2" key="1">
    <citation type="journal article" date="2015" name="Nat. Genet.">
        <title>The genome and transcriptome of the zoonotic hookworm Ancylostoma ceylanicum identify infection-specific gene families.</title>
        <authorList>
            <person name="Schwarz E.M."/>
            <person name="Hu Y."/>
            <person name="Antoshechkin I."/>
            <person name="Miller M.M."/>
            <person name="Sternberg P.W."/>
            <person name="Aroian R.V."/>
        </authorList>
    </citation>
    <scope>NUCLEOTIDE SEQUENCE</scope>
    <source>
        <strain evidence="2">HY135</strain>
    </source>
</reference>
<accession>A0A016W2H2</accession>
<dbReference type="Proteomes" id="UP000024635">
    <property type="component" value="Unassembled WGS sequence"/>
</dbReference>
<sequence length="105" mass="11668">MHADELVFLPDETRGMSCIGTVFSSPSTLITVQYDRSPSIVIRRVETLAASFPSCCHLPSIAAQAFLLIAAVAEEWQQLGRVWQQLGRDATRVSTRRITLFGMRS</sequence>
<gene>
    <name evidence="1" type="primary">Acey_s0002.g996</name>
    <name evidence="1" type="ORF">Y032_0002g996</name>
</gene>
<evidence type="ECO:0000313" key="2">
    <source>
        <dbReference type="Proteomes" id="UP000024635"/>
    </source>
</evidence>
<comment type="caution">
    <text evidence="1">The sequence shown here is derived from an EMBL/GenBank/DDBJ whole genome shotgun (WGS) entry which is preliminary data.</text>
</comment>
<organism evidence="1 2">
    <name type="scientific">Ancylostoma ceylanicum</name>
    <dbReference type="NCBI Taxonomy" id="53326"/>
    <lineage>
        <taxon>Eukaryota</taxon>
        <taxon>Metazoa</taxon>
        <taxon>Ecdysozoa</taxon>
        <taxon>Nematoda</taxon>
        <taxon>Chromadorea</taxon>
        <taxon>Rhabditida</taxon>
        <taxon>Rhabditina</taxon>
        <taxon>Rhabditomorpha</taxon>
        <taxon>Strongyloidea</taxon>
        <taxon>Ancylostomatidae</taxon>
        <taxon>Ancylostomatinae</taxon>
        <taxon>Ancylostoma</taxon>
    </lineage>
</organism>
<dbReference type="EMBL" id="JARK01001338">
    <property type="protein sequence ID" value="EYC33796.1"/>
    <property type="molecule type" value="Genomic_DNA"/>
</dbReference>
<dbReference type="AlphaFoldDB" id="A0A016W2H2"/>
<name>A0A016W2H2_9BILA</name>
<proteinExistence type="predicted"/>
<protein>
    <submittedName>
        <fullName evidence="1">Uncharacterized protein</fullName>
    </submittedName>
</protein>
<keyword evidence="2" id="KW-1185">Reference proteome</keyword>
<evidence type="ECO:0000313" key="1">
    <source>
        <dbReference type="EMBL" id="EYC33796.1"/>
    </source>
</evidence>